<accession>A0A0Q9YCK7</accession>
<organism evidence="6">
    <name type="scientific">Candidatus Berkiella cookevillensis</name>
    <dbReference type="NCBI Taxonomy" id="437022"/>
    <lineage>
        <taxon>Bacteria</taxon>
        <taxon>Pseudomonadati</taxon>
        <taxon>Pseudomonadota</taxon>
        <taxon>Gammaproteobacteria</taxon>
        <taxon>Candidatus Berkiellales</taxon>
        <taxon>Candidatus Berkiellaceae</taxon>
        <taxon>Candidatus Berkiella</taxon>
    </lineage>
</organism>
<evidence type="ECO:0000256" key="1">
    <source>
        <dbReference type="ARBA" id="ARBA00022729"/>
    </source>
</evidence>
<dbReference type="Gene3D" id="2.130.10.10">
    <property type="entry name" value="YVTN repeat-like/Quinoprotein amine dehydrogenase"/>
    <property type="match status" value="1"/>
</dbReference>
<dbReference type="GO" id="GO:0051205">
    <property type="term" value="P:protein insertion into membrane"/>
    <property type="evidence" value="ECO:0007669"/>
    <property type="project" value="UniProtKB-UniRule"/>
</dbReference>
<dbReference type="EMBL" id="LKHV02000001">
    <property type="protein sequence ID" value="MCS5708710.1"/>
    <property type="molecule type" value="Genomic_DNA"/>
</dbReference>
<comment type="function">
    <text evidence="4">Part of the outer membrane protein assembly complex, which is involved in assembly and insertion of beta-barrel proteins into the outer membrane.</text>
</comment>
<dbReference type="InterPro" id="IPR017687">
    <property type="entry name" value="BamB"/>
</dbReference>
<keyword evidence="2 4" id="KW-0472">Membrane</keyword>
<protein>
    <recommendedName>
        <fullName evidence="4">Outer membrane protein assembly factor BamB</fullName>
    </recommendedName>
</protein>
<keyword evidence="1 4" id="KW-0732">Signal</keyword>
<keyword evidence="8" id="KW-1185">Reference proteome</keyword>
<dbReference type="PANTHER" id="PTHR34512">
    <property type="entry name" value="CELL SURFACE PROTEIN"/>
    <property type="match status" value="1"/>
</dbReference>
<feature type="domain" description="Pyrrolo-quinoline quinone repeat" evidence="5">
    <location>
        <begin position="90"/>
        <end position="320"/>
    </location>
</feature>
<name>A0A0Q9YCK7_9GAMM</name>
<keyword evidence="4" id="KW-0564">Palmitate</keyword>
<dbReference type="STRING" id="437022.CC99x_01722"/>
<evidence type="ECO:0000313" key="7">
    <source>
        <dbReference type="EMBL" id="MCS5708710.1"/>
    </source>
</evidence>
<evidence type="ECO:0000256" key="3">
    <source>
        <dbReference type="ARBA" id="ARBA00023237"/>
    </source>
</evidence>
<dbReference type="PATRIC" id="fig|1590042.3.peg.1749"/>
<reference evidence="6" key="1">
    <citation type="submission" date="2015-09" db="EMBL/GenBank/DDBJ databases">
        <title>Draft Genome Sequences of Two Novel Amoeba-resistant Intranuclear Bacteria, Candidatus Berkiella cookevillensis and Candidatus Berkiella aquae.</title>
        <authorList>
            <person name="Mehari Y.T."/>
            <person name="Arivett B.A."/>
            <person name="Farone A.L."/>
            <person name="Gunderson J.H."/>
            <person name="Farone M.B."/>
        </authorList>
    </citation>
    <scope>NUCLEOTIDE SEQUENCE [LARGE SCALE GENOMIC DNA]</scope>
    <source>
        <strain evidence="6">CC99</strain>
    </source>
</reference>
<dbReference type="InterPro" id="IPR002372">
    <property type="entry name" value="PQQ_rpt_dom"/>
</dbReference>
<gene>
    <name evidence="4 6" type="primary">bamB</name>
    <name evidence="7" type="ORF">CC99x_007310</name>
    <name evidence="6" type="ORF">CC99x_01722</name>
</gene>
<comment type="subunit">
    <text evidence="4">Part of the Bam complex.</text>
</comment>
<dbReference type="InterPro" id="IPR018391">
    <property type="entry name" value="PQQ_b-propeller_rpt"/>
</dbReference>
<dbReference type="EMBL" id="LKHV01000008">
    <property type="protein sequence ID" value="KRG18277.1"/>
    <property type="molecule type" value="Genomic_DNA"/>
</dbReference>
<reference evidence="7" key="2">
    <citation type="journal article" date="2016" name="Genome Announc.">
        <title>Draft Genome Sequences of Two Novel Amoeba-Resistant Intranuclear Bacteria, 'Candidatus Berkiella cookevillensis' and 'Candidatus Berkiella aquae'.</title>
        <authorList>
            <person name="Mehari Y.T."/>
            <person name="Arivett B.A."/>
            <person name="Farone A.L."/>
            <person name="Gunderson J.H."/>
            <person name="Farone M.B."/>
        </authorList>
    </citation>
    <scope>NUCLEOTIDE SEQUENCE</scope>
    <source>
        <strain evidence="7">CC99</strain>
    </source>
</reference>
<dbReference type="AlphaFoldDB" id="A0A0Q9YCK7"/>
<dbReference type="RefSeq" id="WP_057624801.1">
    <property type="nucleotide sequence ID" value="NZ_LKHV02000001.1"/>
</dbReference>
<evidence type="ECO:0000313" key="8">
    <source>
        <dbReference type="Proteomes" id="UP000051494"/>
    </source>
</evidence>
<dbReference type="HAMAP" id="MF_00923">
    <property type="entry name" value="OM_assembly_BamB"/>
    <property type="match status" value="1"/>
</dbReference>
<reference evidence="7" key="3">
    <citation type="submission" date="2021-06" db="EMBL/GenBank/DDBJ databases">
        <title>Genomic Description and Analysis of Intracellular Bacteria, Candidatus Berkiella cookevillensis and Candidatus Berkiella aquae.</title>
        <authorList>
            <person name="Kidane D.T."/>
            <person name="Mehari Y.T."/>
            <person name="Rice F.C."/>
            <person name="Arivett B.A."/>
            <person name="Farone A.L."/>
            <person name="Berk S.G."/>
            <person name="Farone M.B."/>
        </authorList>
    </citation>
    <scope>NUCLEOTIDE SEQUENCE</scope>
    <source>
        <strain evidence="7">CC99</strain>
    </source>
</reference>
<keyword evidence="4" id="KW-0449">Lipoprotein</keyword>
<dbReference type="InterPro" id="IPR015943">
    <property type="entry name" value="WD40/YVTN_repeat-like_dom_sf"/>
</dbReference>
<dbReference type="InterPro" id="IPR011047">
    <property type="entry name" value="Quinoprotein_ADH-like_sf"/>
</dbReference>
<comment type="subcellular location">
    <subcellularLocation>
        <location evidence="4">Cell outer membrane</location>
        <topology evidence="4">Lipid-anchor</topology>
    </subcellularLocation>
</comment>
<dbReference type="PANTHER" id="PTHR34512:SF30">
    <property type="entry name" value="OUTER MEMBRANE PROTEIN ASSEMBLY FACTOR BAMB"/>
    <property type="match status" value="1"/>
</dbReference>
<evidence type="ECO:0000256" key="2">
    <source>
        <dbReference type="ARBA" id="ARBA00023136"/>
    </source>
</evidence>
<evidence type="ECO:0000256" key="4">
    <source>
        <dbReference type="HAMAP-Rule" id="MF_00923"/>
    </source>
</evidence>
<dbReference type="PROSITE" id="PS51257">
    <property type="entry name" value="PROKAR_LIPOPROTEIN"/>
    <property type="match status" value="1"/>
</dbReference>
<proteinExistence type="inferred from homology"/>
<dbReference type="SUPFAM" id="SSF50998">
    <property type="entry name" value="Quinoprotein alcohol dehydrogenase-like"/>
    <property type="match status" value="1"/>
</dbReference>
<evidence type="ECO:0000313" key="6">
    <source>
        <dbReference type="EMBL" id="KRG18277.1"/>
    </source>
</evidence>
<dbReference type="SMART" id="SM00564">
    <property type="entry name" value="PQQ"/>
    <property type="match status" value="7"/>
</dbReference>
<dbReference type="Proteomes" id="UP000051494">
    <property type="component" value="Unassembled WGS sequence"/>
</dbReference>
<comment type="similarity">
    <text evidence="4">Belongs to the BamB family.</text>
</comment>
<sequence>MFNLKYKKVSAAILTASILGLTACGQSPIRNPFEKRAEPELSALPEMKSKNSGHRVAKIAWTKKGKENYSLYNKIRPIIFENTIYSASDNGLVSALNFSNGKEVWSHKIGLNITAGPVVIDNQLIVTAKQFVVSLDRTTGAELWRQSVSSEVVSMPGGQGQMVVVNALDGSVNALNSRNGEILWRVNHSVPALTLRTKSAPVVSQDKVLVGLSSGRLVALNLYSGMIEWEYTLVTSRGRSELQRMVDISADPIVIGNTVYIIAYQGKLAALDLETGQLNWERNISAHENMAYDQTALYITDDEHNLWSIDRQTGVTLWKQNQLATRYITNPSLYQGHIVVADRGGYVHWLDTQTGHLQGRAEAGEKFYQAPVAANDFLLVSQQNGKLSRVDLSLDMNNRHKG</sequence>
<evidence type="ECO:0000259" key="5">
    <source>
        <dbReference type="Pfam" id="PF13360"/>
    </source>
</evidence>
<dbReference type="GO" id="GO:0043165">
    <property type="term" value="P:Gram-negative-bacterium-type cell outer membrane assembly"/>
    <property type="evidence" value="ECO:0007669"/>
    <property type="project" value="UniProtKB-UniRule"/>
</dbReference>
<keyword evidence="3 4" id="KW-0998">Cell outer membrane</keyword>
<dbReference type="OrthoDB" id="5173551at2"/>
<dbReference type="NCBIfam" id="TIGR03300">
    <property type="entry name" value="assembly_YfgL"/>
    <property type="match status" value="1"/>
</dbReference>
<dbReference type="GO" id="GO:0009279">
    <property type="term" value="C:cell outer membrane"/>
    <property type="evidence" value="ECO:0007669"/>
    <property type="project" value="UniProtKB-SubCell"/>
</dbReference>
<comment type="caution">
    <text evidence="6">The sequence shown here is derived from an EMBL/GenBank/DDBJ whole genome shotgun (WGS) entry which is preliminary data.</text>
</comment>
<dbReference type="Pfam" id="PF13360">
    <property type="entry name" value="PQQ_2"/>
    <property type="match status" value="1"/>
</dbReference>